<feature type="region of interest" description="Disordered" evidence="1">
    <location>
        <begin position="335"/>
        <end position="387"/>
    </location>
</feature>
<feature type="region of interest" description="Disordered" evidence="1">
    <location>
        <begin position="205"/>
        <end position="309"/>
    </location>
</feature>
<protein>
    <recommendedName>
        <fullName evidence="4">BTB domain-containing protein</fullName>
    </recommendedName>
</protein>
<dbReference type="EMBL" id="JANBPK010000807">
    <property type="protein sequence ID" value="KAJ2931470.1"/>
    <property type="molecule type" value="Genomic_DNA"/>
</dbReference>
<keyword evidence="3" id="KW-1185">Reference proteome</keyword>
<accession>A0A9W8JB53</accession>
<evidence type="ECO:0000313" key="3">
    <source>
        <dbReference type="Proteomes" id="UP001140091"/>
    </source>
</evidence>
<feature type="non-terminal residue" evidence="2">
    <location>
        <position position="519"/>
    </location>
</feature>
<comment type="caution">
    <text evidence="2">The sequence shown here is derived from an EMBL/GenBank/DDBJ whole genome shotgun (WGS) entry which is preliminary data.</text>
</comment>
<name>A0A9W8JB53_9AGAR</name>
<gene>
    <name evidence="2" type="ORF">H1R20_g5551</name>
</gene>
<evidence type="ECO:0008006" key="4">
    <source>
        <dbReference type="Google" id="ProtNLM"/>
    </source>
</evidence>
<dbReference type="Proteomes" id="UP001140091">
    <property type="component" value="Unassembled WGS sequence"/>
</dbReference>
<organism evidence="2 3">
    <name type="scientific">Candolleomyces eurysporus</name>
    <dbReference type="NCBI Taxonomy" id="2828524"/>
    <lineage>
        <taxon>Eukaryota</taxon>
        <taxon>Fungi</taxon>
        <taxon>Dikarya</taxon>
        <taxon>Basidiomycota</taxon>
        <taxon>Agaricomycotina</taxon>
        <taxon>Agaricomycetes</taxon>
        <taxon>Agaricomycetidae</taxon>
        <taxon>Agaricales</taxon>
        <taxon>Agaricineae</taxon>
        <taxon>Psathyrellaceae</taxon>
        <taxon>Candolleomyces</taxon>
    </lineage>
</organism>
<evidence type="ECO:0000313" key="2">
    <source>
        <dbReference type="EMBL" id="KAJ2931470.1"/>
    </source>
</evidence>
<reference evidence="2" key="1">
    <citation type="submission" date="2022-06" db="EMBL/GenBank/DDBJ databases">
        <title>Genome Sequence of Candolleomyces eurysporus.</title>
        <authorList>
            <person name="Buettner E."/>
        </authorList>
    </citation>
    <scope>NUCLEOTIDE SEQUENCE</scope>
    <source>
        <strain evidence="2">VTCC 930004</strain>
    </source>
</reference>
<proteinExistence type="predicted"/>
<sequence>MTALTKVTVEGEKDEIYYWDTVKFLVEACIFKVPRNQFVIGSTYFAKKLESTKMSDNKGDGAPVVPEGATASQFRVFLKLLFPIHTTSTTLQFTKDEWLTILELSTRWHFHEFRKLAKEHLDPQIDDPIERIVLGRAAYVPAWVLDGYESLVTRPECISEQESERIGHLTTVRLYILRHERCVESCASRFRKELHKLEQMERDHMSAAEKQMEKEKQSEEERFREDEMGKRWGKEQRMKGEEVRRTQEEEQRVQEKEERWMQEEEERQMQEQEQRIQEEEQRMQEEEQRMQEEERRMQEQEEMKRKWEEEERRIQAEEGMKRKWQEEQWMKAEEEQRIQEEEMKQKCEEEQQIKAEEEQRMKEEQRMIGEGKRRNEEEERYKEKQSYGGEGIHKVEEEAQRLRLLNKRQSKIQNRLRKAERDLCIAGEELEKRLVASMEAERLLSDFKEARPHLQPLLEGHKGGPTLEGIDKALLEQEEAELFYLLEEQARTQLLVVEAQERRRRMEEDRQRWLLMANA</sequence>
<dbReference type="OrthoDB" id="3223751at2759"/>
<evidence type="ECO:0000256" key="1">
    <source>
        <dbReference type="SAM" id="MobiDB-lite"/>
    </source>
</evidence>
<dbReference type="AlphaFoldDB" id="A0A9W8JB53"/>